<dbReference type="Proteomes" id="UP000321079">
    <property type="component" value="Unassembled WGS sequence"/>
</dbReference>
<comment type="caution">
    <text evidence="1">The sequence shown here is derived from an EMBL/GenBank/DDBJ whole genome shotgun (WGS) entry which is preliminary data.</text>
</comment>
<gene>
    <name evidence="1" type="ORF">GKA01_09870</name>
</gene>
<sequence length="94" mass="10277">MRDLRWEPQALAGADQPVGVFGVDGHDALLNSKNLSAFMGMVLCDPSCLLLEMSAEKPGCPGCRMIRGRWGHEAIGAHESNYGLLSQECQNNFR</sequence>
<dbReference type="EMBL" id="BJVA01000004">
    <property type="protein sequence ID" value="GEK95790.1"/>
    <property type="molecule type" value="Genomic_DNA"/>
</dbReference>
<name>A0A511B5Q0_9PROT</name>
<reference evidence="1 2" key="1">
    <citation type="submission" date="2019-07" db="EMBL/GenBank/DDBJ databases">
        <title>Whole genome shotgun sequence of Gluconobacter kanchanaburiensis NBRC 103587.</title>
        <authorList>
            <person name="Hosoyama A."/>
            <person name="Uohara A."/>
            <person name="Ohji S."/>
            <person name="Ichikawa N."/>
        </authorList>
    </citation>
    <scope>NUCLEOTIDE SEQUENCE [LARGE SCALE GENOMIC DNA]</scope>
    <source>
        <strain evidence="1 2">NBRC 103587</strain>
    </source>
</reference>
<protein>
    <submittedName>
        <fullName evidence="1">Uncharacterized protein</fullName>
    </submittedName>
</protein>
<evidence type="ECO:0000313" key="1">
    <source>
        <dbReference type="EMBL" id="GEK95790.1"/>
    </source>
</evidence>
<evidence type="ECO:0000313" key="2">
    <source>
        <dbReference type="Proteomes" id="UP000321079"/>
    </source>
</evidence>
<accession>A0A511B5Q0</accession>
<dbReference type="AlphaFoldDB" id="A0A511B5Q0"/>
<proteinExistence type="predicted"/>
<organism evidence="1 2">
    <name type="scientific">Gluconobacter kanchanaburiensis NBRC 103587</name>
    <dbReference type="NCBI Taxonomy" id="1307948"/>
    <lineage>
        <taxon>Bacteria</taxon>
        <taxon>Pseudomonadati</taxon>
        <taxon>Pseudomonadota</taxon>
        <taxon>Alphaproteobacteria</taxon>
        <taxon>Acetobacterales</taxon>
        <taxon>Acetobacteraceae</taxon>
        <taxon>Gluconobacter</taxon>
    </lineage>
</organism>
<keyword evidence="2" id="KW-1185">Reference proteome</keyword>